<feature type="domain" description="Transposase IS4-like" evidence="1">
    <location>
        <begin position="125"/>
        <end position="344"/>
    </location>
</feature>
<evidence type="ECO:0000259" key="2">
    <source>
        <dbReference type="Pfam" id="PF13006"/>
    </source>
</evidence>
<dbReference type="GO" id="GO:0004803">
    <property type="term" value="F:transposase activity"/>
    <property type="evidence" value="ECO:0007669"/>
    <property type="project" value="InterPro"/>
</dbReference>
<dbReference type="AlphaFoldDB" id="A0A839QUG6"/>
<evidence type="ECO:0008006" key="5">
    <source>
        <dbReference type="Google" id="ProtNLM"/>
    </source>
</evidence>
<protein>
    <recommendedName>
        <fullName evidence="5">IS4 family transposase</fullName>
    </recommendedName>
</protein>
<dbReference type="Proteomes" id="UP000523000">
    <property type="component" value="Unassembled WGS sequence"/>
</dbReference>
<dbReference type="GO" id="GO:0003677">
    <property type="term" value="F:DNA binding"/>
    <property type="evidence" value="ECO:0007669"/>
    <property type="project" value="InterPro"/>
</dbReference>
<dbReference type="PANTHER" id="PTHR37529">
    <property type="entry name" value="TRANSPOSASE INSG FOR INSERTION SEQUENCE ELEMENT IS4-RELATED"/>
    <property type="match status" value="1"/>
</dbReference>
<dbReference type="PANTHER" id="PTHR37529:SF1">
    <property type="entry name" value="TRANSPOSASE INSG FOR INSERTION SEQUENCE ELEMENT IS4-RELATED"/>
    <property type="match status" value="1"/>
</dbReference>
<gene>
    <name evidence="3" type="ORF">E9229_003878</name>
</gene>
<dbReference type="InterPro" id="IPR047952">
    <property type="entry name" value="Transpos_IS4"/>
</dbReference>
<dbReference type="GO" id="GO:0006313">
    <property type="term" value="P:DNA transposition"/>
    <property type="evidence" value="ECO:0007669"/>
    <property type="project" value="InterPro"/>
</dbReference>
<dbReference type="NCBIfam" id="NF033592">
    <property type="entry name" value="transpos_IS4_1"/>
    <property type="match status" value="1"/>
</dbReference>
<reference evidence="3 4" key="1">
    <citation type="submission" date="2020-08" db="EMBL/GenBank/DDBJ databases">
        <title>Sequencing the genomes of 1000 actinobacteria strains.</title>
        <authorList>
            <person name="Klenk H.-P."/>
        </authorList>
    </citation>
    <scope>NUCLEOTIDE SEQUENCE [LARGE SCALE GENOMIC DNA]</scope>
    <source>
        <strain evidence="3 4">DSM 22826</strain>
    </source>
</reference>
<evidence type="ECO:0000313" key="3">
    <source>
        <dbReference type="EMBL" id="MBB2997606.1"/>
    </source>
</evidence>
<dbReference type="InterPro" id="IPR002559">
    <property type="entry name" value="Transposase_11"/>
</dbReference>
<evidence type="ECO:0000259" key="1">
    <source>
        <dbReference type="Pfam" id="PF01609"/>
    </source>
</evidence>
<sequence length="418" mass="44991">MFDAAINHAPGVFAPGNLGELTGVAPFEMVDAALEAAGGKEHRIRRLPSRVVVYLLLAGALFADQCWKQVYSRLVSGLSVPGKIPAASALSQAMHRVGPAALRELFTLLKGPAVSKQKHETRLAGRLVLAIDGTQIAVPDTDANRASYPKPRGGPNGEAGYPMIRLVAVLTAGTRMLIEAAFGTDAVGELTYVHQLTSCLRPGMVLLGDRNFATYRFFAAVAHTGAVFLFRAKTGANAMILPVLERLPDGSYLSKAAGQPVRVVDAVLTLTTRAATRESGYRLVTTILDPRQAPAEALVRLYHRRWKIETAYCELESQILGGRVLRGRHPGAVAQETWALLVCYQVLRTAISDVTLQDSLADPHRLSFSIALRTARDQVIHAQGILAGATVDWVGHIGAAVLAEPLPAKRRRTRVRVG</sequence>
<dbReference type="Pfam" id="PF13006">
    <property type="entry name" value="Nterm_IS4"/>
    <property type="match status" value="1"/>
</dbReference>
<feature type="domain" description="Transposase IS4 N-terminal" evidence="2">
    <location>
        <begin position="16"/>
        <end position="107"/>
    </location>
</feature>
<proteinExistence type="predicted"/>
<comment type="caution">
    <text evidence="3">The sequence shown here is derived from an EMBL/GenBank/DDBJ whole genome shotgun (WGS) entry which is preliminary data.</text>
</comment>
<dbReference type="EMBL" id="JACHVS010000005">
    <property type="protein sequence ID" value="MBB2997606.1"/>
    <property type="molecule type" value="Genomic_DNA"/>
</dbReference>
<dbReference type="RefSeq" id="WP_221184794.1">
    <property type="nucleotide sequence ID" value="NZ_JACHVS010000005.1"/>
</dbReference>
<dbReference type="Pfam" id="PF01609">
    <property type="entry name" value="DDE_Tnp_1"/>
    <property type="match status" value="1"/>
</dbReference>
<dbReference type="InterPro" id="IPR024473">
    <property type="entry name" value="Transposases_IS4_N"/>
</dbReference>
<evidence type="ECO:0000313" key="4">
    <source>
        <dbReference type="Proteomes" id="UP000523000"/>
    </source>
</evidence>
<organism evidence="3 4">
    <name type="scientific">Paeniglutamicibacter cryotolerans</name>
    <dbReference type="NCBI Taxonomy" id="670079"/>
    <lineage>
        <taxon>Bacteria</taxon>
        <taxon>Bacillati</taxon>
        <taxon>Actinomycetota</taxon>
        <taxon>Actinomycetes</taxon>
        <taxon>Micrococcales</taxon>
        <taxon>Micrococcaceae</taxon>
        <taxon>Paeniglutamicibacter</taxon>
    </lineage>
</organism>
<dbReference type="SUPFAM" id="SSF53098">
    <property type="entry name" value="Ribonuclease H-like"/>
    <property type="match status" value="1"/>
</dbReference>
<keyword evidence="4" id="KW-1185">Reference proteome</keyword>
<name>A0A839QUG6_9MICC</name>
<dbReference type="InterPro" id="IPR012337">
    <property type="entry name" value="RNaseH-like_sf"/>
</dbReference>
<accession>A0A839QUG6</accession>